<dbReference type="InterPro" id="IPR021345">
    <property type="entry name" value="DUF2961"/>
</dbReference>
<evidence type="ECO:0000313" key="2">
    <source>
        <dbReference type="Proteomes" id="UP000569329"/>
    </source>
</evidence>
<name>A0A839DVS2_9PSEU</name>
<gene>
    <name evidence="1" type="ORF">FHX42_000227</name>
</gene>
<accession>A0A839DVS2</accession>
<dbReference type="Pfam" id="PF11175">
    <property type="entry name" value="DUF2961"/>
    <property type="match status" value="1"/>
</dbReference>
<protein>
    <recommendedName>
        <fullName evidence="3">DUF2961 domain-containing protein</fullName>
    </recommendedName>
</protein>
<dbReference type="AlphaFoldDB" id="A0A839DVS2"/>
<evidence type="ECO:0000313" key="1">
    <source>
        <dbReference type="EMBL" id="MBA8822898.1"/>
    </source>
</evidence>
<comment type="caution">
    <text evidence="1">The sequence shown here is derived from an EMBL/GenBank/DDBJ whole genome shotgun (WGS) entry which is preliminary data.</text>
</comment>
<organism evidence="1 2">
    <name type="scientific">Halosaccharopolyspora lacisalsi</name>
    <dbReference type="NCBI Taxonomy" id="1000566"/>
    <lineage>
        <taxon>Bacteria</taxon>
        <taxon>Bacillati</taxon>
        <taxon>Actinomycetota</taxon>
        <taxon>Actinomycetes</taxon>
        <taxon>Pseudonocardiales</taxon>
        <taxon>Pseudonocardiaceae</taxon>
        <taxon>Halosaccharopolyspora</taxon>
    </lineage>
</organism>
<reference evidence="1 2" key="1">
    <citation type="submission" date="2020-07" db="EMBL/GenBank/DDBJ databases">
        <title>Sequencing the genomes of 1000 actinobacteria strains.</title>
        <authorList>
            <person name="Klenk H.-P."/>
        </authorList>
    </citation>
    <scope>NUCLEOTIDE SEQUENCE [LARGE SCALE GENOMIC DNA]</scope>
    <source>
        <strain evidence="1 2">DSM 45975</strain>
    </source>
</reference>
<keyword evidence="2" id="KW-1185">Reference proteome</keyword>
<dbReference type="EMBL" id="JACGWZ010000001">
    <property type="protein sequence ID" value="MBA8822898.1"/>
    <property type="molecule type" value="Genomic_DNA"/>
</dbReference>
<dbReference type="Proteomes" id="UP000569329">
    <property type="component" value="Unassembled WGS sequence"/>
</dbReference>
<evidence type="ECO:0008006" key="3">
    <source>
        <dbReference type="Google" id="ProtNLM"/>
    </source>
</evidence>
<dbReference type="RefSeq" id="WP_182542222.1">
    <property type="nucleotide sequence ID" value="NZ_JACGWZ010000001.1"/>
</dbReference>
<proteinExistence type="predicted"/>
<dbReference type="Gene3D" id="2.60.120.1390">
    <property type="match status" value="3"/>
</dbReference>
<sequence length="859" mass="93844">MAAGWRLFRRVAGRSRGVTAHFGVLALTSAALVTPAGVATPAHAEPDSADGGAVSERTVGWETYRQLDELTRSRGSERTRQFSSFARDGSNDDGFAGTYSCLRTTSEGCVIAERAGAGEIASIWFTREPLGDVTATGNITVELDGKTVLDAPLSDVVSGRIGAPFVWPLVGNADDTEGGAVIKVPMPYRESMRITVDDNPYFYHVDHRVFPDAEDVSTFDPTDPASDVVRKLRRFGIDDPKPPAPTAEVAREDFSLEPGESEQLATLRGPASIDELRLRIPQVAASPRVVDDGRAFGAGGGSEFRAAVAPNNEGVRITRRFDPQIGHQTATMLVDGQPAGEWRSGPAVAGQWGTQNIEVPERMTEGKSSLRITNRFVSSELDFNEFRYEVHSLVDGEWVRTDVLNLGPTHPGEEQAHDYSITNQVFERDKLVSRYPTPPEKVAASDEVLRSTRLRITFDGHTTVDAPIGEFFGSGLGEYDVRRMMSSIDAGSGGWYTSWWPMPFNRTATVELVNTGDVPIERATLEAGSVPSERVGPGTGRGYFHATHKRGATVQGEDWNFLTARGSGTFYGVTHSMRGRIPPHGKERTTEPLSSRDHAMANIRNYLEGDERFYVNGSSSPSWHGTGSEDFYESGWYFRSGTTYSMPLAGNPAYERYGDGCKYDCTGAYRLMIPDAVPFSDGIVAGIEHGPSNNEPGLYSSTAYWYGGLPSGTERTDRIDLADRSSRAKHSYKAGGEKVETLTSTFVGLRDPEPLTRETTTASGRVGFEVDISESNNGVRLRRLSDQAQSHQKVRVRVDGKTVGTWLQPLGNRSHRWLQDGFDIPPAMTAGKSSIRVELVPVGNGPDWSASRYTVFSHK</sequence>